<keyword evidence="4" id="KW-1185">Reference proteome</keyword>
<sequence length="50" mass="5640">MSMGWVTLIIVLVLAVIVGNILLLRHSGKFRLPKDFKPKDNSDKDDDSGW</sequence>
<dbReference type="Pfam" id="PF11446">
    <property type="entry name" value="DUF2897"/>
    <property type="match status" value="1"/>
</dbReference>
<organism evidence="3 4">
    <name type="scientific">Alteromonas salexigens</name>
    <dbReference type="NCBI Taxonomy" id="2982530"/>
    <lineage>
        <taxon>Bacteria</taxon>
        <taxon>Pseudomonadati</taxon>
        <taxon>Pseudomonadota</taxon>
        <taxon>Gammaproteobacteria</taxon>
        <taxon>Alteromonadales</taxon>
        <taxon>Alteromonadaceae</taxon>
        <taxon>Alteromonas/Salinimonas group</taxon>
        <taxon>Alteromonas</taxon>
    </lineage>
</organism>
<reference evidence="4" key="1">
    <citation type="submission" date="2023-07" db="EMBL/GenBank/DDBJ databases">
        <title>Study on multiphase classification of strain Alteromonas salexigens isolated from the Yellow Sea.</title>
        <authorList>
            <person name="Sun L."/>
        </authorList>
    </citation>
    <scope>NUCLEOTIDE SEQUENCE [LARGE SCALE GENOMIC DNA]</scope>
    <source>
        <strain evidence="4">ASW11-19</strain>
    </source>
</reference>
<proteinExistence type="predicted"/>
<dbReference type="RefSeq" id="WP_262992563.1">
    <property type="nucleotide sequence ID" value="NZ_JAOTJC010000006.1"/>
</dbReference>
<dbReference type="EMBL" id="JAOTJC010000006">
    <property type="protein sequence ID" value="MCU7553862.1"/>
    <property type="molecule type" value="Genomic_DNA"/>
</dbReference>
<keyword evidence="2" id="KW-0472">Membrane</keyword>
<gene>
    <name evidence="3" type="ORF">OCL06_04545</name>
</gene>
<evidence type="ECO:0000313" key="4">
    <source>
        <dbReference type="Proteomes" id="UP001209257"/>
    </source>
</evidence>
<feature type="compositionally biased region" description="Basic and acidic residues" evidence="1">
    <location>
        <begin position="32"/>
        <end position="42"/>
    </location>
</feature>
<evidence type="ECO:0000256" key="2">
    <source>
        <dbReference type="SAM" id="Phobius"/>
    </source>
</evidence>
<evidence type="ECO:0000313" key="3">
    <source>
        <dbReference type="EMBL" id="MCU7553862.1"/>
    </source>
</evidence>
<evidence type="ECO:0000256" key="1">
    <source>
        <dbReference type="SAM" id="MobiDB-lite"/>
    </source>
</evidence>
<feature type="region of interest" description="Disordered" evidence="1">
    <location>
        <begin position="31"/>
        <end position="50"/>
    </location>
</feature>
<protein>
    <submittedName>
        <fullName evidence="3">DUF2897 family protein</fullName>
    </submittedName>
</protein>
<accession>A0ABT2VLZ7</accession>
<keyword evidence="2" id="KW-1133">Transmembrane helix</keyword>
<feature type="transmembrane region" description="Helical" evidence="2">
    <location>
        <begin position="6"/>
        <end position="24"/>
    </location>
</feature>
<name>A0ABT2VLZ7_9ALTE</name>
<comment type="caution">
    <text evidence="3">The sequence shown here is derived from an EMBL/GenBank/DDBJ whole genome shotgun (WGS) entry which is preliminary data.</text>
</comment>
<keyword evidence="2" id="KW-0812">Transmembrane</keyword>
<dbReference type="Proteomes" id="UP001209257">
    <property type="component" value="Unassembled WGS sequence"/>
</dbReference>
<dbReference type="InterPro" id="IPR021550">
    <property type="entry name" value="DUF2897"/>
</dbReference>